<protein>
    <submittedName>
        <fullName evidence="1">Uncharacterized protein</fullName>
    </submittedName>
</protein>
<name>A0A0E9URT2_ANGAN</name>
<reference evidence="1" key="1">
    <citation type="submission" date="2014-11" db="EMBL/GenBank/DDBJ databases">
        <authorList>
            <person name="Amaro Gonzalez C."/>
        </authorList>
    </citation>
    <scope>NUCLEOTIDE SEQUENCE</scope>
</reference>
<organism evidence="1">
    <name type="scientific">Anguilla anguilla</name>
    <name type="common">European freshwater eel</name>
    <name type="synonym">Muraena anguilla</name>
    <dbReference type="NCBI Taxonomy" id="7936"/>
    <lineage>
        <taxon>Eukaryota</taxon>
        <taxon>Metazoa</taxon>
        <taxon>Chordata</taxon>
        <taxon>Craniata</taxon>
        <taxon>Vertebrata</taxon>
        <taxon>Euteleostomi</taxon>
        <taxon>Actinopterygii</taxon>
        <taxon>Neopterygii</taxon>
        <taxon>Teleostei</taxon>
        <taxon>Anguilliformes</taxon>
        <taxon>Anguillidae</taxon>
        <taxon>Anguilla</taxon>
    </lineage>
</organism>
<dbReference type="EMBL" id="GBXM01040126">
    <property type="protein sequence ID" value="JAH68451.1"/>
    <property type="molecule type" value="Transcribed_RNA"/>
</dbReference>
<accession>A0A0E9URT2</accession>
<proteinExistence type="predicted"/>
<reference evidence="1" key="2">
    <citation type="journal article" date="2015" name="Fish Shellfish Immunol.">
        <title>Early steps in the European eel (Anguilla anguilla)-Vibrio vulnificus interaction in the gills: Role of the RtxA13 toxin.</title>
        <authorList>
            <person name="Callol A."/>
            <person name="Pajuelo D."/>
            <person name="Ebbesson L."/>
            <person name="Teles M."/>
            <person name="MacKenzie S."/>
            <person name="Amaro C."/>
        </authorList>
    </citation>
    <scope>NUCLEOTIDE SEQUENCE</scope>
</reference>
<evidence type="ECO:0000313" key="1">
    <source>
        <dbReference type="EMBL" id="JAH68451.1"/>
    </source>
</evidence>
<dbReference type="AlphaFoldDB" id="A0A0E9URT2"/>
<sequence>MGVSQCSQQFLFKLSVHSRVPDIMLVC</sequence>